<dbReference type="Proteomes" id="UP001500689">
    <property type="component" value="Unassembled WGS sequence"/>
</dbReference>
<dbReference type="Pfam" id="PF01370">
    <property type="entry name" value="Epimerase"/>
    <property type="match status" value="1"/>
</dbReference>
<evidence type="ECO:0000313" key="3">
    <source>
        <dbReference type="Proteomes" id="UP001500689"/>
    </source>
</evidence>
<proteinExistence type="predicted"/>
<reference evidence="3" key="1">
    <citation type="journal article" date="2019" name="Int. J. Syst. Evol. Microbiol.">
        <title>The Global Catalogue of Microorganisms (GCM) 10K type strain sequencing project: providing services to taxonomists for standard genome sequencing and annotation.</title>
        <authorList>
            <consortium name="The Broad Institute Genomics Platform"/>
            <consortium name="The Broad Institute Genome Sequencing Center for Infectious Disease"/>
            <person name="Wu L."/>
            <person name="Ma J."/>
        </authorList>
    </citation>
    <scope>NUCLEOTIDE SEQUENCE [LARGE SCALE GENOMIC DNA]</scope>
    <source>
        <strain evidence="3">JCM 16898</strain>
    </source>
</reference>
<feature type="domain" description="NAD-dependent epimerase/dehydratase" evidence="1">
    <location>
        <begin position="3"/>
        <end position="232"/>
    </location>
</feature>
<dbReference type="PANTHER" id="PTHR48079:SF6">
    <property type="entry name" value="NAD(P)-BINDING DOMAIN-CONTAINING PROTEIN-RELATED"/>
    <property type="match status" value="1"/>
</dbReference>
<sequence>MKVLLAGGSGAIGLPVVRQLRAAGHRVVAIHRAAAGGEILRTAGATPLQVDVLDPDGLRAAVAGLRCDAVISQLTAMKKTPLRHQDMAATNRLRIEGTAALLAAAERIGAGRFVTQSMVFGYGYGDFGGRVLTEHDPFAPAGHGRFEEHLAGMRSAEQQVFEASHVEAIALRYGLFYGPGPAGDTMVDGLRRRRLPVLNGGGVQPWVQVDDAAAATVSALESGTADSAYNIADDEPVSFSELVRTLAAELGTAQPRAVPPWLLTPMPYAKAMLTGGLRVANAKAKHELGWVPRFPTYRDGLAELVRHYRGNSG</sequence>
<dbReference type="InterPro" id="IPR036291">
    <property type="entry name" value="NAD(P)-bd_dom_sf"/>
</dbReference>
<protein>
    <submittedName>
        <fullName evidence="2">NAD(P)-dependent oxidoreductase</fullName>
    </submittedName>
</protein>
<dbReference type="SUPFAM" id="SSF51735">
    <property type="entry name" value="NAD(P)-binding Rossmann-fold domains"/>
    <property type="match status" value="1"/>
</dbReference>
<gene>
    <name evidence="2" type="ORF">GCM10022222_32180</name>
</gene>
<dbReference type="EMBL" id="BAAAZN010000006">
    <property type="protein sequence ID" value="GAA3546081.1"/>
    <property type="molecule type" value="Genomic_DNA"/>
</dbReference>
<dbReference type="RefSeq" id="WP_344860416.1">
    <property type="nucleotide sequence ID" value="NZ_BAAAZN010000006.1"/>
</dbReference>
<accession>A0ABP6W9Q6</accession>
<keyword evidence="3" id="KW-1185">Reference proteome</keyword>
<evidence type="ECO:0000313" key="2">
    <source>
        <dbReference type="EMBL" id="GAA3546081.1"/>
    </source>
</evidence>
<dbReference type="InterPro" id="IPR051783">
    <property type="entry name" value="NAD(P)-dependent_oxidoreduct"/>
</dbReference>
<dbReference type="InterPro" id="IPR001509">
    <property type="entry name" value="Epimerase_deHydtase"/>
</dbReference>
<evidence type="ECO:0000259" key="1">
    <source>
        <dbReference type="Pfam" id="PF01370"/>
    </source>
</evidence>
<dbReference type="PANTHER" id="PTHR48079">
    <property type="entry name" value="PROTEIN YEEZ"/>
    <property type="match status" value="1"/>
</dbReference>
<organism evidence="2 3">
    <name type="scientific">Amycolatopsis ultiminotia</name>
    <dbReference type="NCBI Taxonomy" id="543629"/>
    <lineage>
        <taxon>Bacteria</taxon>
        <taxon>Bacillati</taxon>
        <taxon>Actinomycetota</taxon>
        <taxon>Actinomycetes</taxon>
        <taxon>Pseudonocardiales</taxon>
        <taxon>Pseudonocardiaceae</taxon>
        <taxon>Amycolatopsis</taxon>
    </lineage>
</organism>
<name>A0ABP6W9Q6_9PSEU</name>
<dbReference type="Gene3D" id="3.40.50.720">
    <property type="entry name" value="NAD(P)-binding Rossmann-like Domain"/>
    <property type="match status" value="1"/>
</dbReference>
<comment type="caution">
    <text evidence="2">The sequence shown here is derived from an EMBL/GenBank/DDBJ whole genome shotgun (WGS) entry which is preliminary data.</text>
</comment>